<evidence type="ECO:0000313" key="4">
    <source>
        <dbReference type="Proteomes" id="UP000681594"/>
    </source>
</evidence>
<gene>
    <name evidence="3" type="ORF">J8J14_14610</name>
</gene>
<evidence type="ECO:0000256" key="2">
    <source>
        <dbReference type="SAM" id="Phobius"/>
    </source>
</evidence>
<feature type="compositionally biased region" description="Pro residues" evidence="1">
    <location>
        <begin position="63"/>
        <end position="83"/>
    </location>
</feature>
<keyword evidence="2" id="KW-0472">Membrane</keyword>
<dbReference type="Proteomes" id="UP000681594">
    <property type="component" value="Unassembled WGS sequence"/>
</dbReference>
<comment type="caution">
    <text evidence="3">The sequence shown here is derived from an EMBL/GenBank/DDBJ whole genome shotgun (WGS) entry which is preliminary data.</text>
</comment>
<evidence type="ECO:0000256" key="1">
    <source>
        <dbReference type="SAM" id="MobiDB-lite"/>
    </source>
</evidence>
<dbReference type="RefSeq" id="WP_209380276.1">
    <property type="nucleotide sequence ID" value="NZ_JAGIZB010000013.1"/>
</dbReference>
<name>A0ABS4AGK5_9PROT</name>
<keyword evidence="2" id="KW-0812">Transmembrane</keyword>
<organism evidence="3 4">
    <name type="scientific">Pararoseomonas baculiformis</name>
    <dbReference type="NCBI Taxonomy" id="2820812"/>
    <lineage>
        <taxon>Bacteria</taxon>
        <taxon>Pseudomonadati</taxon>
        <taxon>Pseudomonadota</taxon>
        <taxon>Alphaproteobacteria</taxon>
        <taxon>Acetobacterales</taxon>
        <taxon>Acetobacteraceae</taxon>
        <taxon>Pararoseomonas</taxon>
    </lineage>
</organism>
<dbReference type="EMBL" id="JAGIZB010000013">
    <property type="protein sequence ID" value="MBP0446006.1"/>
    <property type="molecule type" value="Genomic_DNA"/>
</dbReference>
<evidence type="ECO:0000313" key="3">
    <source>
        <dbReference type="EMBL" id="MBP0446006.1"/>
    </source>
</evidence>
<keyword evidence="4" id="KW-1185">Reference proteome</keyword>
<reference evidence="3 4" key="1">
    <citation type="submission" date="2021-03" db="EMBL/GenBank/DDBJ databases">
        <authorList>
            <person name="So Y."/>
        </authorList>
    </citation>
    <scope>NUCLEOTIDE SEQUENCE [LARGE SCALE GENOMIC DNA]</scope>
    <source>
        <strain evidence="3 4">SSH11</strain>
    </source>
</reference>
<feature type="transmembrane region" description="Helical" evidence="2">
    <location>
        <begin position="28"/>
        <end position="50"/>
    </location>
</feature>
<proteinExistence type="predicted"/>
<feature type="compositionally biased region" description="Basic and acidic residues" evidence="1">
    <location>
        <begin position="85"/>
        <end position="94"/>
    </location>
</feature>
<accession>A0ABS4AGK5</accession>
<sequence length="94" mass="10110">MNRPLIIAVMAALLGFAFWTWLTGPGTSVPNAFLALLCGILFGRAGWWIAARGMAEEDAPTPEAGPPPPPPRPIGRRSPPPVDAEPWRKPEGKE</sequence>
<feature type="transmembrane region" description="Helical" evidence="2">
    <location>
        <begin position="5"/>
        <end position="22"/>
    </location>
</feature>
<feature type="region of interest" description="Disordered" evidence="1">
    <location>
        <begin position="56"/>
        <end position="94"/>
    </location>
</feature>
<protein>
    <submittedName>
        <fullName evidence="3">Uncharacterized protein</fullName>
    </submittedName>
</protein>
<keyword evidence="2" id="KW-1133">Transmembrane helix</keyword>